<feature type="signal peptide" evidence="1">
    <location>
        <begin position="1"/>
        <end position="18"/>
    </location>
</feature>
<dbReference type="GO" id="GO:0030246">
    <property type="term" value="F:carbohydrate binding"/>
    <property type="evidence" value="ECO:0007669"/>
    <property type="project" value="UniProtKB-KW"/>
</dbReference>
<evidence type="ECO:0000313" key="4">
    <source>
        <dbReference type="Proteomes" id="UP000193467"/>
    </source>
</evidence>
<dbReference type="OrthoDB" id="25131at2759"/>
<keyword evidence="1" id="KW-0732">Signal</keyword>
<feature type="domain" description="GH16" evidence="2">
    <location>
        <begin position="32"/>
        <end position="255"/>
    </location>
</feature>
<protein>
    <submittedName>
        <fullName evidence="3">Concanavalin A-like lectin/glucanase domain-containing protein</fullName>
    </submittedName>
</protein>
<feature type="chain" id="PRO_5013118906" evidence="1">
    <location>
        <begin position="19"/>
        <end position="255"/>
    </location>
</feature>
<proteinExistence type="predicted"/>
<dbReference type="AlphaFoldDB" id="A0A1Y2G0U0"/>
<dbReference type="InterPro" id="IPR013320">
    <property type="entry name" value="ConA-like_dom_sf"/>
</dbReference>
<gene>
    <name evidence="3" type="ORF">BCR35DRAFT_299823</name>
</gene>
<comment type="caution">
    <text evidence="3">The sequence shown here is derived from an EMBL/GenBank/DDBJ whole genome shotgun (WGS) entry which is preliminary data.</text>
</comment>
<dbReference type="CDD" id="cd00413">
    <property type="entry name" value="Glyco_hydrolase_16"/>
    <property type="match status" value="1"/>
</dbReference>
<dbReference type="Gene3D" id="2.60.120.200">
    <property type="match status" value="1"/>
</dbReference>
<dbReference type="STRING" id="106004.A0A1Y2G0U0"/>
<dbReference type="Pfam" id="PF00722">
    <property type="entry name" value="Glyco_hydro_16"/>
    <property type="match status" value="1"/>
</dbReference>
<evidence type="ECO:0000259" key="2">
    <source>
        <dbReference type="PROSITE" id="PS51762"/>
    </source>
</evidence>
<dbReference type="SUPFAM" id="SSF49899">
    <property type="entry name" value="Concanavalin A-like lectins/glucanases"/>
    <property type="match status" value="1"/>
</dbReference>
<dbReference type="Proteomes" id="UP000193467">
    <property type="component" value="Unassembled WGS sequence"/>
</dbReference>
<reference evidence="3 4" key="1">
    <citation type="submission" date="2016-07" db="EMBL/GenBank/DDBJ databases">
        <title>Pervasive Adenine N6-methylation of Active Genes in Fungi.</title>
        <authorList>
            <consortium name="DOE Joint Genome Institute"/>
            <person name="Mondo S.J."/>
            <person name="Dannebaum R.O."/>
            <person name="Kuo R.C."/>
            <person name="Labutti K."/>
            <person name="Haridas S."/>
            <person name="Kuo A."/>
            <person name="Salamov A."/>
            <person name="Ahrendt S.R."/>
            <person name="Lipzen A."/>
            <person name="Sullivan W."/>
            <person name="Andreopoulos W.B."/>
            <person name="Clum A."/>
            <person name="Lindquist E."/>
            <person name="Daum C."/>
            <person name="Ramamoorthy G.K."/>
            <person name="Gryganskyi A."/>
            <person name="Culley D."/>
            <person name="Magnuson J.K."/>
            <person name="James T.Y."/>
            <person name="O'Malley M.A."/>
            <person name="Stajich J.E."/>
            <person name="Spatafora J.W."/>
            <person name="Visel A."/>
            <person name="Grigoriev I.V."/>
        </authorList>
    </citation>
    <scope>NUCLEOTIDE SEQUENCE [LARGE SCALE GENOMIC DNA]</scope>
    <source>
        <strain evidence="3 4">62-1032</strain>
    </source>
</reference>
<dbReference type="InterPro" id="IPR000757">
    <property type="entry name" value="Beta-glucanase-like"/>
</dbReference>
<dbReference type="EMBL" id="MCGR01000004">
    <property type="protein sequence ID" value="ORY90231.1"/>
    <property type="molecule type" value="Genomic_DNA"/>
</dbReference>
<dbReference type="GO" id="GO:0004553">
    <property type="term" value="F:hydrolase activity, hydrolyzing O-glycosyl compounds"/>
    <property type="evidence" value="ECO:0007669"/>
    <property type="project" value="InterPro"/>
</dbReference>
<keyword evidence="3" id="KW-0430">Lectin</keyword>
<organism evidence="3 4">
    <name type="scientific">Leucosporidium creatinivorum</name>
    <dbReference type="NCBI Taxonomy" id="106004"/>
    <lineage>
        <taxon>Eukaryota</taxon>
        <taxon>Fungi</taxon>
        <taxon>Dikarya</taxon>
        <taxon>Basidiomycota</taxon>
        <taxon>Pucciniomycotina</taxon>
        <taxon>Microbotryomycetes</taxon>
        <taxon>Leucosporidiales</taxon>
        <taxon>Leucosporidium</taxon>
    </lineage>
</organism>
<dbReference type="PANTHER" id="PTHR38121:SF2">
    <property type="entry name" value="ACYLTRANSFERASE 3 DOMAIN-CONTAINING PROTEIN"/>
    <property type="match status" value="1"/>
</dbReference>
<evidence type="ECO:0000313" key="3">
    <source>
        <dbReference type="EMBL" id="ORY90231.1"/>
    </source>
</evidence>
<dbReference type="GO" id="GO:0005975">
    <property type="term" value="P:carbohydrate metabolic process"/>
    <property type="evidence" value="ECO:0007669"/>
    <property type="project" value="InterPro"/>
</dbReference>
<keyword evidence="4" id="KW-1185">Reference proteome</keyword>
<dbReference type="PANTHER" id="PTHR38121">
    <property type="entry name" value="GH16 DOMAIN-CONTAINING PROTEIN"/>
    <property type="match status" value="1"/>
</dbReference>
<accession>A0A1Y2G0U0</accession>
<sequence>MLSLTLFSTLLLACSATASPLEPRATKINLNIDFSSYKVGTPYDEFLSSVGLYRSGYKVDSTPLAHTFTPSNVAITSGGLRLKVTGQSGTGSVKSAEVGTVVDNILYGKITTRAKAPSIGGVCSGFFFYQSDSQETDIELLSSYYTTGFGDAVPPGLELTNQAVKPGGKETNAAVPYGFDPSAAYHDYTIEWTSRFTKFYVDGKLVKYFTSNVPTAPSSFLWNSWSSGDPFWSAGPPKADAYTYISNISGYYYIA</sequence>
<name>A0A1Y2G0U0_9BASI</name>
<dbReference type="InParanoid" id="A0A1Y2G0U0"/>
<evidence type="ECO:0000256" key="1">
    <source>
        <dbReference type="SAM" id="SignalP"/>
    </source>
</evidence>
<dbReference type="PROSITE" id="PS51762">
    <property type="entry name" value="GH16_2"/>
    <property type="match status" value="1"/>
</dbReference>